<dbReference type="EMBL" id="FQ790336">
    <property type="protein sequence ID" value="CCD51180.1"/>
    <property type="molecule type" value="Genomic_DNA"/>
</dbReference>
<dbReference type="HOGENOM" id="CLU_2320062_0_0_1"/>
<evidence type="ECO:0000313" key="2">
    <source>
        <dbReference type="Proteomes" id="UP000008177"/>
    </source>
</evidence>
<reference evidence="2" key="1">
    <citation type="journal article" date="2011" name="PLoS Genet.">
        <title>Genomic analysis of the necrotrophic fungal pathogens Sclerotinia sclerotiorum and Botrytis cinerea.</title>
        <authorList>
            <person name="Amselem J."/>
            <person name="Cuomo C.A."/>
            <person name="van Kan J.A."/>
            <person name="Viaud M."/>
            <person name="Benito E.P."/>
            <person name="Couloux A."/>
            <person name="Coutinho P.M."/>
            <person name="de Vries R.P."/>
            <person name="Dyer P.S."/>
            <person name="Fillinger S."/>
            <person name="Fournier E."/>
            <person name="Gout L."/>
            <person name="Hahn M."/>
            <person name="Kohn L."/>
            <person name="Lapalu N."/>
            <person name="Plummer K.M."/>
            <person name="Pradier J.M."/>
            <person name="Quevillon E."/>
            <person name="Sharon A."/>
            <person name="Simon A."/>
            <person name="ten Have A."/>
            <person name="Tudzynski B."/>
            <person name="Tudzynski P."/>
            <person name="Wincker P."/>
            <person name="Andrew M."/>
            <person name="Anthouard V."/>
            <person name="Beever R.E."/>
            <person name="Beffa R."/>
            <person name="Benoit I."/>
            <person name="Bouzid O."/>
            <person name="Brault B."/>
            <person name="Chen Z."/>
            <person name="Choquer M."/>
            <person name="Collemare J."/>
            <person name="Cotton P."/>
            <person name="Danchin E.G."/>
            <person name="Da Silva C."/>
            <person name="Gautier A."/>
            <person name="Giraud C."/>
            <person name="Giraud T."/>
            <person name="Gonzalez C."/>
            <person name="Grossetete S."/>
            <person name="Guldener U."/>
            <person name="Henrissat B."/>
            <person name="Howlett B.J."/>
            <person name="Kodira C."/>
            <person name="Kretschmer M."/>
            <person name="Lappartient A."/>
            <person name="Leroch M."/>
            <person name="Levis C."/>
            <person name="Mauceli E."/>
            <person name="Neuveglise C."/>
            <person name="Oeser B."/>
            <person name="Pearson M."/>
            <person name="Poulain J."/>
            <person name="Poussereau N."/>
            <person name="Quesneville H."/>
            <person name="Rascle C."/>
            <person name="Schumacher J."/>
            <person name="Segurens B."/>
            <person name="Sexton A."/>
            <person name="Silva E."/>
            <person name="Sirven C."/>
            <person name="Soanes D.M."/>
            <person name="Talbot N.J."/>
            <person name="Templeton M."/>
            <person name="Yandava C."/>
            <person name="Yarden O."/>
            <person name="Zeng Q."/>
            <person name="Rollins J.A."/>
            <person name="Lebrun M.H."/>
            <person name="Dickman M."/>
        </authorList>
    </citation>
    <scope>NUCLEOTIDE SEQUENCE [LARGE SCALE GENOMIC DNA]</scope>
    <source>
        <strain evidence="2">T4</strain>
    </source>
</reference>
<dbReference type="OrthoDB" id="4232626at2759"/>
<dbReference type="InParanoid" id="G2YHJ3"/>
<sequence length="99" mass="11237">MISAATVGVAELVKNRPIKSEATKVVVSVTERSQRDLTKRFDDTDIDWEVIERQLIKWAELFCAGKKLRLNFSFNYIEASQLLATSSRKADKRDSSITT</sequence>
<gene>
    <name evidence="1" type="ORF">BofuT4_P085420.1</name>
</gene>
<protein>
    <submittedName>
        <fullName evidence="1">Uncharacterized protein</fullName>
    </submittedName>
</protein>
<evidence type="ECO:0000313" key="1">
    <source>
        <dbReference type="EMBL" id="CCD51180.1"/>
    </source>
</evidence>
<organism evidence="1 2">
    <name type="scientific">Botryotinia fuckeliana (strain T4)</name>
    <name type="common">Noble rot fungus</name>
    <name type="synonym">Botrytis cinerea</name>
    <dbReference type="NCBI Taxonomy" id="999810"/>
    <lineage>
        <taxon>Eukaryota</taxon>
        <taxon>Fungi</taxon>
        <taxon>Dikarya</taxon>
        <taxon>Ascomycota</taxon>
        <taxon>Pezizomycotina</taxon>
        <taxon>Leotiomycetes</taxon>
        <taxon>Helotiales</taxon>
        <taxon>Sclerotiniaceae</taxon>
        <taxon>Botrytis</taxon>
    </lineage>
</organism>
<name>G2YHJ3_BOTF4</name>
<dbReference type="Proteomes" id="UP000008177">
    <property type="component" value="Unplaced contigs"/>
</dbReference>
<proteinExistence type="predicted"/>
<accession>G2YHJ3</accession>
<dbReference type="AlphaFoldDB" id="G2YHJ3"/>